<dbReference type="Proteomes" id="UP000049127">
    <property type="component" value="Unassembled WGS sequence"/>
</dbReference>
<feature type="transmembrane region" description="Helical" evidence="1">
    <location>
        <begin position="190"/>
        <end position="207"/>
    </location>
</feature>
<keyword evidence="1" id="KW-1133">Transmembrane helix</keyword>
<feature type="transmembrane region" description="Helical" evidence="1">
    <location>
        <begin position="213"/>
        <end position="235"/>
    </location>
</feature>
<keyword evidence="1" id="KW-0472">Membrane</keyword>
<name>A0A0C7G7F6_PARSO</name>
<dbReference type="OrthoDB" id="8481923at2"/>
<feature type="transmembrane region" description="Helical" evidence="1">
    <location>
        <begin position="45"/>
        <end position="67"/>
    </location>
</feature>
<dbReference type="InterPro" id="IPR025238">
    <property type="entry name" value="DUF4184"/>
</dbReference>
<proteinExistence type="predicted"/>
<evidence type="ECO:0000313" key="2">
    <source>
        <dbReference type="EMBL" id="CEQ03673.1"/>
    </source>
</evidence>
<protein>
    <submittedName>
        <fullName evidence="2">Membrane-spanning protein</fullName>
    </submittedName>
</protein>
<feature type="transmembrane region" description="Helical" evidence="1">
    <location>
        <begin position="153"/>
        <end position="170"/>
    </location>
</feature>
<gene>
    <name evidence="2" type="primary">ctp49</name>
    <name evidence="2" type="ORF">R28058_14061</name>
</gene>
<dbReference type="AlphaFoldDB" id="A0A0C7G7F6"/>
<dbReference type="EMBL" id="CEKZ01000003">
    <property type="protein sequence ID" value="CEQ03673.1"/>
    <property type="molecule type" value="Genomic_DNA"/>
</dbReference>
<accession>A0A0C7G7F6</accession>
<reference evidence="2 3" key="1">
    <citation type="submission" date="2015-01" db="EMBL/GenBank/DDBJ databases">
        <authorList>
            <person name="Aslett A.Martin."/>
            <person name="De Silva Nishadi"/>
        </authorList>
    </citation>
    <scope>NUCLEOTIDE SEQUENCE [LARGE SCALE GENOMIC DNA]</scope>
    <source>
        <strain evidence="2 3">R28058</strain>
    </source>
</reference>
<evidence type="ECO:0000256" key="1">
    <source>
        <dbReference type="SAM" id="Phobius"/>
    </source>
</evidence>
<dbReference type="Pfam" id="PF13803">
    <property type="entry name" value="DUF4184"/>
    <property type="match status" value="1"/>
</dbReference>
<evidence type="ECO:0000313" key="3">
    <source>
        <dbReference type="Proteomes" id="UP000049127"/>
    </source>
</evidence>
<feature type="transmembrane region" description="Helical" evidence="1">
    <location>
        <begin position="18"/>
        <end position="38"/>
    </location>
</feature>
<feature type="transmembrane region" description="Helical" evidence="1">
    <location>
        <begin position="103"/>
        <end position="120"/>
    </location>
</feature>
<keyword evidence="1" id="KW-0812">Transmembrane</keyword>
<sequence length="245" mass="28366">MPFTLAHPAAVIFTKNKYFNLMGLILGSMAPDFIYFILFNPISNLGHTFLGFLFLNLPLCYLLNYLINNFIKVPFILNLPFGLSRYYIYLLNYKVNMKSTKNIIVFGYSCILGMITHVLWDSFTHPSGFFVLNINSLRININFLNFQIPLFKIIQHGSTLIGIFLILIYLNKIKKVDNKHIISSKLKYHFTAIFIQFVVIIFSYMLFNTFGIGRLVTTFVNGLFIGYLISSIFYINKISTDYDLS</sequence>
<organism evidence="2 3">
    <name type="scientific">Paraclostridium sordellii</name>
    <name type="common">Clostridium sordellii</name>
    <dbReference type="NCBI Taxonomy" id="1505"/>
    <lineage>
        <taxon>Bacteria</taxon>
        <taxon>Bacillati</taxon>
        <taxon>Bacillota</taxon>
        <taxon>Clostridia</taxon>
        <taxon>Peptostreptococcales</taxon>
        <taxon>Peptostreptococcaceae</taxon>
        <taxon>Paraclostridium</taxon>
    </lineage>
</organism>
<dbReference type="RefSeq" id="WP_055341928.1">
    <property type="nucleotide sequence ID" value="NZ_CDNI01000003.1"/>
</dbReference>